<dbReference type="Proteomes" id="UP000279760">
    <property type="component" value="Chromosome 1"/>
</dbReference>
<gene>
    <name evidence="1" type="ORF">ECB94_13890</name>
</gene>
<name>A0A3G4VDD6_9VIBR</name>
<sequence length="278" mass="30652">MIWAVSDSRVTGSNGSVMTDNCPKLFKIDVNAFRKDDYFKVRPIRLLSLGFGFSGSTLIGTNVKEMLSAFLGNLNEVSFTDAPDYPFEQRIPTLLQISELAKKIGERYIMSLGQSYPANARCEFSIFGYCKQSSSLKAYKLSNSPTNPTELNIEEANISNGSFLIIGDRKQEISDLIEEKKSQFEVNSLNWWRAPFITLTNILRDEDAATIGGYLQFCISSSIDTRMYFISPSEGVGASIVGFDLFTEVGLIGGFLPGINVGMSMPGPDGWNLTSGSR</sequence>
<reference evidence="1 2" key="1">
    <citation type="submission" date="2018-11" db="EMBL/GenBank/DDBJ databases">
        <title>Complete Genome Sequence of Vbrio mediterranei 117-T6: a Potential Pathogen Bacteria Isolated from the Conchocelis of Pyropia.</title>
        <authorList>
            <person name="Liu Q."/>
        </authorList>
    </citation>
    <scope>NUCLEOTIDE SEQUENCE [LARGE SCALE GENOMIC DNA]</scope>
    <source>
        <strain evidence="1 2">117-T6</strain>
    </source>
</reference>
<evidence type="ECO:0000313" key="2">
    <source>
        <dbReference type="Proteomes" id="UP000279760"/>
    </source>
</evidence>
<dbReference type="EMBL" id="CP033577">
    <property type="protein sequence ID" value="AYV22259.1"/>
    <property type="molecule type" value="Genomic_DNA"/>
</dbReference>
<proteinExistence type="predicted"/>
<dbReference type="AlphaFoldDB" id="A0A3G4VDD6"/>
<evidence type="ECO:0000313" key="1">
    <source>
        <dbReference type="EMBL" id="AYV22259.1"/>
    </source>
</evidence>
<protein>
    <submittedName>
        <fullName evidence="1">Uncharacterized protein</fullName>
    </submittedName>
</protein>
<dbReference type="RefSeq" id="WP_124940788.1">
    <property type="nucleotide sequence ID" value="NZ_CP033577.1"/>
</dbReference>
<organism evidence="1 2">
    <name type="scientific">Vibrio mediterranei</name>
    <dbReference type="NCBI Taxonomy" id="689"/>
    <lineage>
        <taxon>Bacteria</taxon>
        <taxon>Pseudomonadati</taxon>
        <taxon>Pseudomonadota</taxon>
        <taxon>Gammaproteobacteria</taxon>
        <taxon>Vibrionales</taxon>
        <taxon>Vibrionaceae</taxon>
        <taxon>Vibrio</taxon>
    </lineage>
</organism>
<accession>A0A3G4VDD6</accession>